<dbReference type="PANTHER" id="PTHR36112:SF1">
    <property type="entry name" value="RIBOSOMAL RNA SMALL SUBUNIT METHYLTRANSFERASE J"/>
    <property type="match status" value="1"/>
</dbReference>
<dbReference type="Gene3D" id="3.40.50.150">
    <property type="entry name" value="Vaccinia Virus protein VP39"/>
    <property type="match status" value="1"/>
</dbReference>
<comment type="function">
    <text evidence="1">Specifically methylates the guanosine in position 1516 of 16S rRNA.</text>
</comment>
<evidence type="ECO:0000256" key="1">
    <source>
        <dbReference type="HAMAP-Rule" id="MF_01523"/>
    </source>
</evidence>
<dbReference type="EMBL" id="JAUHLI010000017">
    <property type="protein sequence ID" value="MEE2002878.1"/>
    <property type="molecule type" value="Genomic_DNA"/>
</dbReference>
<feature type="binding site" evidence="1">
    <location>
        <begin position="119"/>
        <end position="120"/>
    </location>
    <ligand>
        <name>S-adenosyl-L-methionine</name>
        <dbReference type="ChEBI" id="CHEBI:59789"/>
    </ligand>
</feature>
<accession>A0ABU7J8K2</accession>
<dbReference type="Proteomes" id="UP001336314">
    <property type="component" value="Unassembled WGS sequence"/>
</dbReference>
<dbReference type="GO" id="GO:0032259">
    <property type="term" value="P:methylation"/>
    <property type="evidence" value="ECO:0007669"/>
    <property type="project" value="UniProtKB-KW"/>
</dbReference>
<dbReference type="InterPro" id="IPR029063">
    <property type="entry name" value="SAM-dependent_MTases_sf"/>
</dbReference>
<dbReference type="PANTHER" id="PTHR36112">
    <property type="entry name" value="RIBOSOMAL RNA SMALL SUBUNIT METHYLTRANSFERASE J"/>
    <property type="match status" value="1"/>
</dbReference>
<dbReference type="SUPFAM" id="SSF53335">
    <property type="entry name" value="S-adenosyl-L-methionine-dependent methyltransferases"/>
    <property type="match status" value="1"/>
</dbReference>
<dbReference type="HAMAP" id="MF_01523">
    <property type="entry name" value="16SrRNA_methyltr_J"/>
    <property type="match status" value="1"/>
</dbReference>
<comment type="subcellular location">
    <subcellularLocation>
        <location evidence="1">Cytoplasm</location>
    </subcellularLocation>
</comment>
<keyword evidence="3" id="KW-1185">Reference proteome</keyword>
<keyword evidence="1" id="KW-0808">Transferase</keyword>
<dbReference type="GO" id="GO:0008168">
    <property type="term" value="F:methyltransferase activity"/>
    <property type="evidence" value="ECO:0007669"/>
    <property type="project" value="UniProtKB-KW"/>
</dbReference>
<reference evidence="2 3" key="1">
    <citation type="submission" date="2023-07" db="EMBL/GenBank/DDBJ databases">
        <title>Alkalimonas sp., MEB108 novel, alkaliphilic bacterium isolated from Lonar Lake, India.</title>
        <authorList>
            <person name="Joshi A."/>
            <person name="Thite S."/>
        </authorList>
    </citation>
    <scope>NUCLEOTIDE SEQUENCE [LARGE SCALE GENOMIC DNA]</scope>
    <source>
        <strain evidence="2 3">MEB108</strain>
    </source>
</reference>
<evidence type="ECO:0000313" key="3">
    <source>
        <dbReference type="Proteomes" id="UP001336314"/>
    </source>
</evidence>
<organism evidence="2 3">
    <name type="scientific">Alkalimonas cellulosilytica</name>
    <dbReference type="NCBI Taxonomy" id="3058395"/>
    <lineage>
        <taxon>Bacteria</taxon>
        <taxon>Pseudomonadati</taxon>
        <taxon>Pseudomonadota</taxon>
        <taxon>Gammaproteobacteria</taxon>
        <taxon>Alkalimonas</taxon>
    </lineage>
</organism>
<protein>
    <recommendedName>
        <fullName evidence="1">Ribosomal RNA small subunit methyltransferase J</fullName>
        <ecNumber evidence="1">2.1.1.242</ecNumber>
    </recommendedName>
    <alternativeName>
        <fullName evidence="1">16S rRNA m2G1516 methyltransferase</fullName>
    </alternativeName>
    <alternativeName>
        <fullName evidence="1">rRNA (guanine-N(2)-)-methyltransferase</fullName>
    </alternativeName>
</protein>
<comment type="catalytic activity">
    <reaction evidence="1">
        <text>guanosine(1516) in 16S rRNA + S-adenosyl-L-methionine = N(2)-methylguanosine(1516) in 16S rRNA + S-adenosyl-L-homocysteine + H(+)</text>
        <dbReference type="Rhea" id="RHEA:43220"/>
        <dbReference type="Rhea" id="RHEA-COMP:10412"/>
        <dbReference type="Rhea" id="RHEA-COMP:10413"/>
        <dbReference type="ChEBI" id="CHEBI:15378"/>
        <dbReference type="ChEBI" id="CHEBI:57856"/>
        <dbReference type="ChEBI" id="CHEBI:59789"/>
        <dbReference type="ChEBI" id="CHEBI:74269"/>
        <dbReference type="ChEBI" id="CHEBI:74481"/>
        <dbReference type="EC" id="2.1.1.242"/>
    </reaction>
</comment>
<sequence length="251" mass="27242">MIVLPDSMHSAADQAYIAALGQRFGLLLMEQAEGWHLAWQQQTLVLRHADLPKQSDILVDFASGTASYRRQHGGGMGEAIAKAVGLNKKRDLRVVDATAGLGRDAFVLASLGAHLTLVERNPLVAALLADGLRRAGEHPELANWLPERMQLHFAPAEQALSQLSAADVVYLDPMFPERQKSALVKKEMRAFHQVVGEDPDADALLPAALALASKRVVVKRPAYAPPLAGTKPSHEVKGKNNRFDVYVKAAI</sequence>
<keyword evidence="1" id="KW-0698">rRNA processing</keyword>
<dbReference type="InterPro" id="IPR007536">
    <property type="entry name" value="16SrRNA_methylTrfase_J"/>
</dbReference>
<keyword evidence="1 2" id="KW-0489">Methyltransferase</keyword>
<evidence type="ECO:0000313" key="2">
    <source>
        <dbReference type="EMBL" id="MEE2002878.1"/>
    </source>
</evidence>
<keyword evidence="1" id="KW-0963">Cytoplasm</keyword>
<comment type="caution">
    <text evidence="1">Lacks conserved residue(s) required for the propagation of feature annotation.</text>
</comment>
<dbReference type="EC" id="2.1.1.242" evidence="1"/>
<keyword evidence="1" id="KW-0949">S-adenosyl-L-methionine</keyword>
<proteinExistence type="inferred from homology"/>
<feature type="binding site" evidence="1">
    <location>
        <position position="172"/>
    </location>
    <ligand>
        <name>S-adenosyl-L-methionine</name>
        <dbReference type="ChEBI" id="CHEBI:59789"/>
    </ligand>
</feature>
<comment type="caution">
    <text evidence="2">The sequence shown here is derived from an EMBL/GenBank/DDBJ whole genome shotgun (WGS) entry which is preliminary data.</text>
</comment>
<name>A0ABU7J8K2_9GAMM</name>
<dbReference type="RefSeq" id="WP_330129922.1">
    <property type="nucleotide sequence ID" value="NZ_JAUHLI010000017.1"/>
</dbReference>
<gene>
    <name evidence="1" type="primary">rsmJ</name>
    <name evidence="2" type="ORF">QWY20_15565</name>
</gene>
<dbReference type="Pfam" id="PF04445">
    <property type="entry name" value="SAM_MT"/>
    <property type="match status" value="1"/>
</dbReference>
<comment type="similarity">
    <text evidence="1">Belongs to the methyltransferase superfamily. RsmJ family.</text>
</comment>
<feature type="binding site" evidence="1">
    <location>
        <begin position="103"/>
        <end position="104"/>
    </location>
    <ligand>
        <name>S-adenosyl-L-methionine</name>
        <dbReference type="ChEBI" id="CHEBI:59789"/>
    </ligand>
</feature>